<dbReference type="EMBL" id="KZ819375">
    <property type="protein sequence ID" value="PWN42832.1"/>
    <property type="molecule type" value="Genomic_DNA"/>
</dbReference>
<sequence length="109" mass="11820">MARPLLASMTLWTCLVLSSIPLTHRQAPAKAIAQRAESISGPFSHNVGSKAKTEGTGASCSREYQTQAPLPSEGRQPSTLSQRSAQQTMGAKRTMNHIELQRDSQESIK</sequence>
<gene>
    <name evidence="3" type="ORF">IE81DRAFT_109629</name>
</gene>
<evidence type="ECO:0000313" key="3">
    <source>
        <dbReference type="EMBL" id="PWN42832.1"/>
    </source>
</evidence>
<evidence type="ECO:0008006" key="5">
    <source>
        <dbReference type="Google" id="ProtNLM"/>
    </source>
</evidence>
<dbReference type="InParanoid" id="A0A316VZE0"/>
<reference evidence="3 4" key="1">
    <citation type="journal article" date="2018" name="Mol. Biol. Evol.">
        <title>Broad Genomic Sampling Reveals a Smut Pathogenic Ancestry of the Fungal Clade Ustilaginomycotina.</title>
        <authorList>
            <person name="Kijpornyongpan T."/>
            <person name="Mondo S.J."/>
            <person name="Barry K."/>
            <person name="Sandor L."/>
            <person name="Lee J."/>
            <person name="Lipzen A."/>
            <person name="Pangilinan J."/>
            <person name="LaButti K."/>
            <person name="Hainaut M."/>
            <person name="Henrissat B."/>
            <person name="Grigoriev I.V."/>
            <person name="Spatafora J.W."/>
            <person name="Aime M.C."/>
        </authorList>
    </citation>
    <scope>NUCLEOTIDE SEQUENCE [LARGE SCALE GENOMIC DNA]</scope>
    <source>
        <strain evidence="3 4">MCA 4658</strain>
    </source>
</reference>
<dbReference type="Proteomes" id="UP000245783">
    <property type="component" value="Unassembled WGS sequence"/>
</dbReference>
<keyword evidence="4" id="KW-1185">Reference proteome</keyword>
<organism evidence="3 4">
    <name type="scientific">Ceraceosorus guamensis</name>
    <dbReference type="NCBI Taxonomy" id="1522189"/>
    <lineage>
        <taxon>Eukaryota</taxon>
        <taxon>Fungi</taxon>
        <taxon>Dikarya</taxon>
        <taxon>Basidiomycota</taxon>
        <taxon>Ustilaginomycotina</taxon>
        <taxon>Exobasidiomycetes</taxon>
        <taxon>Ceraceosorales</taxon>
        <taxon>Ceraceosoraceae</taxon>
        <taxon>Ceraceosorus</taxon>
    </lineage>
</organism>
<accession>A0A316VZE0</accession>
<feature type="compositionally biased region" description="Polar residues" evidence="1">
    <location>
        <begin position="56"/>
        <end position="89"/>
    </location>
</feature>
<dbReference type="AlphaFoldDB" id="A0A316VZE0"/>
<feature type="signal peptide" evidence="2">
    <location>
        <begin position="1"/>
        <end position="25"/>
    </location>
</feature>
<proteinExistence type="predicted"/>
<evidence type="ECO:0000313" key="4">
    <source>
        <dbReference type="Proteomes" id="UP000245783"/>
    </source>
</evidence>
<name>A0A316VZE0_9BASI</name>
<feature type="region of interest" description="Disordered" evidence="1">
    <location>
        <begin position="39"/>
        <end position="109"/>
    </location>
</feature>
<dbReference type="GeneID" id="37031944"/>
<evidence type="ECO:0000256" key="2">
    <source>
        <dbReference type="SAM" id="SignalP"/>
    </source>
</evidence>
<feature type="chain" id="PRO_5016458617" description="Secreted protein" evidence="2">
    <location>
        <begin position="26"/>
        <end position="109"/>
    </location>
</feature>
<keyword evidence="2" id="KW-0732">Signal</keyword>
<evidence type="ECO:0000256" key="1">
    <source>
        <dbReference type="SAM" id="MobiDB-lite"/>
    </source>
</evidence>
<dbReference type="RefSeq" id="XP_025369992.1">
    <property type="nucleotide sequence ID" value="XM_025510074.1"/>
</dbReference>
<protein>
    <recommendedName>
        <fullName evidence="5">Secreted protein</fullName>
    </recommendedName>
</protein>
<feature type="compositionally biased region" description="Basic and acidic residues" evidence="1">
    <location>
        <begin position="99"/>
        <end position="109"/>
    </location>
</feature>